<dbReference type="SMART" id="SM00297">
    <property type="entry name" value="BROMO"/>
    <property type="match status" value="1"/>
</dbReference>
<feature type="compositionally biased region" description="Polar residues" evidence="3">
    <location>
        <begin position="346"/>
        <end position="364"/>
    </location>
</feature>
<feature type="compositionally biased region" description="Acidic residues" evidence="3">
    <location>
        <begin position="300"/>
        <end position="312"/>
    </location>
</feature>
<accession>A0ABP0F997</accession>
<keyword evidence="1 2" id="KW-0103">Bromodomain</keyword>
<evidence type="ECO:0000313" key="5">
    <source>
        <dbReference type="EMBL" id="CAK8675976.1"/>
    </source>
</evidence>
<dbReference type="Pfam" id="PF00439">
    <property type="entry name" value="Bromodomain"/>
    <property type="match status" value="1"/>
</dbReference>
<evidence type="ECO:0000256" key="1">
    <source>
        <dbReference type="ARBA" id="ARBA00023117"/>
    </source>
</evidence>
<feature type="compositionally biased region" description="Basic and acidic residues" evidence="3">
    <location>
        <begin position="313"/>
        <end position="327"/>
    </location>
</feature>
<feature type="compositionally biased region" description="Polar residues" evidence="3">
    <location>
        <begin position="283"/>
        <end position="292"/>
    </location>
</feature>
<dbReference type="Gene3D" id="1.20.920.10">
    <property type="entry name" value="Bromodomain-like"/>
    <property type="match status" value="1"/>
</dbReference>
<dbReference type="PRINTS" id="PR00503">
    <property type="entry name" value="BROMODOMAIN"/>
</dbReference>
<evidence type="ECO:0000313" key="6">
    <source>
        <dbReference type="Proteomes" id="UP001642483"/>
    </source>
</evidence>
<evidence type="ECO:0000256" key="3">
    <source>
        <dbReference type="SAM" id="MobiDB-lite"/>
    </source>
</evidence>
<feature type="compositionally biased region" description="Basic and acidic residues" evidence="3">
    <location>
        <begin position="149"/>
        <end position="163"/>
    </location>
</feature>
<gene>
    <name evidence="5" type="ORF">CVLEPA_LOCUS5490</name>
</gene>
<feature type="region of interest" description="Disordered" evidence="3">
    <location>
        <begin position="346"/>
        <end position="374"/>
    </location>
</feature>
<dbReference type="SUPFAM" id="SSF47370">
    <property type="entry name" value="Bromodomain"/>
    <property type="match status" value="1"/>
</dbReference>
<comment type="caution">
    <text evidence="5">The sequence shown here is derived from an EMBL/GenBank/DDBJ whole genome shotgun (WGS) entry which is preliminary data.</text>
</comment>
<dbReference type="Proteomes" id="UP001642483">
    <property type="component" value="Unassembled WGS sequence"/>
</dbReference>
<feature type="domain" description="Bromo" evidence="4">
    <location>
        <begin position="575"/>
        <end position="645"/>
    </location>
</feature>
<protein>
    <recommendedName>
        <fullName evidence="4">Bromo domain-containing protein</fullName>
    </recommendedName>
</protein>
<dbReference type="EMBL" id="CAWYQH010000024">
    <property type="protein sequence ID" value="CAK8675976.1"/>
    <property type="molecule type" value="Genomic_DNA"/>
</dbReference>
<dbReference type="InterPro" id="IPR001487">
    <property type="entry name" value="Bromodomain"/>
</dbReference>
<dbReference type="PANTHER" id="PTHR15398:SF4">
    <property type="entry name" value="BROMODOMAIN-CONTAINING PROTEIN 8 ISOFORM X1"/>
    <property type="match status" value="1"/>
</dbReference>
<feature type="region of interest" description="Disordered" evidence="3">
    <location>
        <begin position="63"/>
        <end position="93"/>
    </location>
</feature>
<keyword evidence="6" id="KW-1185">Reference proteome</keyword>
<feature type="region of interest" description="Disordered" evidence="3">
    <location>
        <begin position="149"/>
        <end position="327"/>
    </location>
</feature>
<organism evidence="5 6">
    <name type="scientific">Clavelina lepadiformis</name>
    <name type="common">Light-bulb sea squirt</name>
    <name type="synonym">Ascidia lepadiformis</name>
    <dbReference type="NCBI Taxonomy" id="159417"/>
    <lineage>
        <taxon>Eukaryota</taxon>
        <taxon>Metazoa</taxon>
        <taxon>Chordata</taxon>
        <taxon>Tunicata</taxon>
        <taxon>Ascidiacea</taxon>
        <taxon>Aplousobranchia</taxon>
        <taxon>Clavelinidae</taxon>
        <taxon>Clavelina</taxon>
    </lineage>
</organism>
<reference evidence="5 6" key="1">
    <citation type="submission" date="2024-02" db="EMBL/GenBank/DDBJ databases">
        <authorList>
            <person name="Daric V."/>
            <person name="Darras S."/>
        </authorList>
    </citation>
    <scope>NUCLEOTIDE SEQUENCE [LARGE SCALE GENOMIC DNA]</scope>
</reference>
<name>A0ABP0F997_CLALP</name>
<proteinExistence type="predicted"/>
<dbReference type="InterPro" id="IPR036427">
    <property type="entry name" value="Bromodomain-like_sf"/>
</dbReference>
<feature type="compositionally biased region" description="Low complexity" evidence="3">
    <location>
        <begin position="164"/>
        <end position="174"/>
    </location>
</feature>
<dbReference type="PROSITE" id="PS50014">
    <property type="entry name" value="BROMODOMAIN_2"/>
    <property type="match status" value="1"/>
</dbReference>
<sequence length="718" mass="81016">MNPDVEWSTREKLAIASFVYHSGDQHWSGSVSRMLRRLGELNRPPDWFSPKNCAQQYTALLEAAETPRRKRGERTESSESSSSSSSMQTPSVSEAIVRKLTQERTEELRKLIRVERNKYKKFKHTLEQIQSGELDDKLDDMLADIQRTQTEKEDAEKKTDEKPPSSSVTSTEVSHTPNIVKVKTPSADRIDTIVSKPDAVKNVSPKDKQPPQDVEELEMQDNVESMKTEGSEDIQDTESKPDNTSVEMEVVQDVDEDSFPAPPHSSRHSSHVSTSTIEKEENISSPSNQTLPTPTPVIESDSDEVEEEEEEDLLKKGGHEDSTVEEVKSVSAVCDIVMENIIQENISTENKEQSSQSVATQSAPESAISIYPDKQLVEPSDDVFSEKLENRDVTNIPKEDCLPYTSTEPTTVTAPLLQKVNPEKITTPVLSKEQNESDIKLKAVHNVPAERKQDEGADKVLETETVASAPHLTTTEVCENNTDENTFLKTKVFEKEEQLAVEEENKSQKESVLNEEYQENEKLYDIGYPSSFPSTPAYEFPSSPALSSTSDIDAEATTQSRAWKKSIMILWKQVASHRYASLFLQPVTDDIAPNYSNTVYRAMDLSTLKKNLETGVVRTTSDFQRDLMLMFQNALMYNSHEHDVYKMTLEMQNDVMDQVAQFLATQLMMETTKQSTPKGLRRSTLRKSVMSEKVSEARSKRTAAIEGEMKFMKKKTHE</sequence>
<evidence type="ECO:0000256" key="2">
    <source>
        <dbReference type="PROSITE-ProRule" id="PRU00035"/>
    </source>
</evidence>
<dbReference type="InterPro" id="IPR037966">
    <property type="entry name" value="Brd8_Bromo_dom"/>
</dbReference>
<evidence type="ECO:0000259" key="4">
    <source>
        <dbReference type="PROSITE" id="PS50014"/>
    </source>
</evidence>
<dbReference type="PANTHER" id="PTHR15398">
    <property type="entry name" value="BROMODOMAIN-CONTAINING PROTEIN 8"/>
    <property type="match status" value="1"/>
</dbReference>
<dbReference type="CDD" id="cd05507">
    <property type="entry name" value="Bromo_brd8_like"/>
    <property type="match status" value="1"/>
</dbReference>